<name>A0ACC2E6L0_DIPCM</name>
<evidence type="ECO:0000313" key="2">
    <source>
        <dbReference type="Proteomes" id="UP001162992"/>
    </source>
</evidence>
<comment type="caution">
    <text evidence="1">The sequence shown here is derived from an EMBL/GenBank/DDBJ whole genome shotgun (WGS) entry which is preliminary data.</text>
</comment>
<sequence>MTLGLYLTTFKLTPNSTKFESSIDSTQYSSRPSIRPNLLIQIDSNYHLNCKYRQKTHKTCTPATCKMSELVIFYVPQYTNSLEGRRLSIFIHHVSSDYFIKRERGIILVN</sequence>
<keyword evidence="2" id="KW-1185">Reference proteome</keyword>
<protein>
    <submittedName>
        <fullName evidence="1">Uncharacterized protein</fullName>
    </submittedName>
</protein>
<gene>
    <name evidence="1" type="ORF">O6H91_03G056200</name>
</gene>
<dbReference type="Proteomes" id="UP001162992">
    <property type="component" value="Chromosome 3"/>
</dbReference>
<reference evidence="2" key="1">
    <citation type="journal article" date="2024" name="Proc. Natl. Acad. Sci. U.S.A.">
        <title>Extraordinary preservation of gene collinearity over three hundred million years revealed in homosporous lycophytes.</title>
        <authorList>
            <person name="Li C."/>
            <person name="Wickell D."/>
            <person name="Kuo L.Y."/>
            <person name="Chen X."/>
            <person name="Nie B."/>
            <person name="Liao X."/>
            <person name="Peng D."/>
            <person name="Ji J."/>
            <person name="Jenkins J."/>
            <person name="Williams M."/>
            <person name="Shu S."/>
            <person name="Plott C."/>
            <person name="Barry K."/>
            <person name="Rajasekar S."/>
            <person name="Grimwood J."/>
            <person name="Han X."/>
            <person name="Sun S."/>
            <person name="Hou Z."/>
            <person name="He W."/>
            <person name="Dai G."/>
            <person name="Sun C."/>
            <person name="Schmutz J."/>
            <person name="Leebens-Mack J.H."/>
            <person name="Li F.W."/>
            <person name="Wang L."/>
        </authorList>
    </citation>
    <scope>NUCLEOTIDE SEQUENCE [LARGE SCALE GENOMIC DNA]</scope>
    <source>
        <strain evidence="2">cv. PW_Plant_1</strain>
    </source>
</reference>
<dbReference type="EMBL" id="CM055094">
    <property type="protein sequence ID" value="KAJ7562144.1"/>
    <property type="molecule type" value="Genomic_DNA"/>
</dbReference>
<accession>A0ACC2E6L0</accession>
<evidence type="ECO:0000313" key="1">
    <source>
        <dbReference type="EMBL" id="KAJ7562144.1"/>
    </source>
</evidence>
<organism evidence="1 2">
    <name type="scientific">Diphasiastrum complanatum</name>
    <name type="common">Issler's clubmoss</name>
    <name type="synonym">Lycopodium complanatum</name>
    <dbReference type="NCBI Taxonomy" id="34168"/>
    <lineage>
        <taxon>Eukaryota</taxon>
        <taxon>Viridiplantae</taxon>
        <taxon>Streptophyta</taxon>
        <taxon>Embryophyta</taxon>
        <taxon>Tracheophyta</taxon>
        <taxon>Lycopodiopsida</taxon>
        <taxon>Lycopodiales</taxon>
        <taxon>Lycopodiaceae</taxon>
        <taxon>Lycopodioideae</taxon>
        <taxon>Diphasiastrum</taxon>
    </lineage>
</organism>
<proteinExistence type="predicted"/>